<name>A0A9X1CHU7_9BACI</name>
<protein>
    <submittedName>
        <fullName evidence="1">Flavodoxin</fullName>
    </submittedName>
</protein>
<comment type="caution">
    <text evidence="1">The sequence shown here is derived from an EMBL/GenBank/DDBJ whole genome shotgun (WGS) entry which is preliminary data.</text>
</comment>
<dbReference type="AlphaFoldDB" id="A0A9X1CHU7"/>
<dbReference type="Gene3D" id="3.40.50.360">
    <property type="match status" value="1"/>
</dbReference>
<keyword evidence="2" id="KW-1185">Reference proteome</keyword>
<proteinExistence type="predicted"/>
<dbReference type="Proteomes" id="UP001138793">
    <property type="component" value="Unassembled WGS sequence"/>
</dbReference>
<dbReference type="OrthoDB" id="9790745at2"/>
<sequence length="60" mass="6759">MYNLNFEGKVCGVCGSADSAYDKYGNAVHMNYEQLEKPGTTMIPDRIIADLELTNEELER</sequence>
<dbReference type="SUPFAM" id="SSF52218">
    <property type="entry name" value="Flavoproteins"/>
    <property type="match status" value="1"/>
</dbReference>
<evidence type="ECO:0000313" key="1">
    <source>
        <dbReference type="EMBL" id="MBP2077982.1"/>
    </source>
</evidence>
<dbReference type="EMBL" id="JAGGMB010000006">
    <property type="protein sequence ID" value="MBP2077982.1"/>
    <property type="molecule type" value="Genomic_DNA"/>
</dbReference>
<evidence type="ECO:0000313" key="2">
    <source>
        <dbReference type="Proteomes" id="UP001138793"/>
    </source>
</evidence>
<organism evidence="1 2">
    <name type="scientific">Oceanobacillus polygoni</name>
    <dbReference type="NCBI Taxonomy" id="1235259"/>
    <lineage>
        <taxon>Bacteria</taxon>
        <taxon>Bacillati</taxon>
        <taxon>Bacillota</taxon>
        <taxon>Bacilli</taxon>
        <taxon>Bacillales</taxon>
        <taxon>Bacillaceae</taxon>
        <taxon>Oceanobacillus</taxon>
    </lineage>
</organism>
<dbReference type="InterPro" id="IPR029039">
    <property type="entry name" value="Flavoprotein-like_sf"/>
</dbReference>
<accession>A0A9X1CHU7</accession>
<dbReference type="RefSeq" id="WP_149473782.1">
    <property type="nucleotide sequence ID" value="NZ_JAGGMB010000006.1"/>
</dbReference>
<gene>
    <name evidence="1" type="ORF">J2Z64_002237</name>
</gene>
<reference evidence="1" key="1">
    <citation type="submission" date="2021-03" db="EMBL/GenBank/DDBJ databases">
        <title>Genomic Encyclopedia of Type Strains, Phase IV (KMG-IV): sequencing the most valuable type-strain genomes for metagenomic binning, comparative biology and taxonomic classification.</title>
        <authorList>
            <person name="Goeker M."/>
        </authorList>
    </citation>
    <scope>NUCLEOTIDE SEQUENCE</scope>
    <source>
        <strain evidence="1">DSM 107338</strain>
    </source>
</reference>